<sequence>MEKRQLRWDITNMSKYFKGVCQEEGNRLFSVVPSDKTRGNGHKREHTPFEYEGKFFTVQVTELQKRLPREDVESLSLERFKTHLDVILCNLLQVNLLGLCDHQRSLRAPSIL</sequence>
<organism evidence="1 2">
    <name type="scientific">Hirundo rustica rustica</name>
    <dbReference type="NCBI Taxonomy" id="333673"/>
    <lineage>
        <taxon>Eukaryota</taxon>
        <taxon>Metazoa</taxon>
        <taxon>Chordata</taxon>
        <taxon>Craniata</taxon>
        <taxon>Vertebrata</taxon>
        <taxon>Euteleostomi</taxon>
        <taxon>Archelosauria</taxon>
        <taxon>Archosauria</taxon>
        <taxon>Dinosauria</taxon>
        <taxon>Saurischia</taxon>
        <taxon>Theropoda</taxon>
        <taxon>Coelurosauria</taxon>
        <taxon>Aves</taxon>
        <taxon>Neognathae</taxon>
        <taxon>Neoaves</taxon>
        <taxon>Telluraves</taxon>
        <taxon>Australaves</taxon>
        <taxon>Passeriformes</taxon>
        <taxon>Sylvioidea</taxon>
        <taxon>Hirundinidae</taxon>
        <taxon>Hirundo</taxon>
    </lineage>
</organism>
<dbReference type="Proteomes" id="UP000269221">
    <property type="component" value="Unassembled WGS sequence"/>
</dbReference>
<reference evidence="1 2" key="1">
    <citation type="submission" date="2018-07" db="EMBL/GenBank/DDBJ databases">
        <title>A high quality draft genome assembly of the barn swallow (H. rustica rustica).</title>
        <authorList>
            <person name="Formenti G."/>
            <person name="Chiara M."/>
            <person name="Poveda L."/>
            <person name="Francoijs K.-J."/>
            <person name="Bonisoli-Alquati A."/>
            <person name="Canova L."/>
            <person name="Gianfranceschi L."/>
            <person name="Horner D.S."/>
            <person name="Saino N."/>
        </authorList>
    </citation>
    <scope>NUCLEOTIDE SEQUENCE [LARGE SCALE GENOMIC DNA]</scope>
    <source>
        <strain evidence="1">Chelidonia</strain>
        <tissue evidence="1">Blood</tissue>
    </source>
</reference>
<evidence type="ECO:0000313" key="2">
    <source>
        <dbReference type="Proteomes" id="UP000269221"/>
    </source>
</evidence>
<proteinExistence type="predicted"/>
<dbReference type="OrthoDB" id="276744at2759"/>
<dbReference type="AlphaFoldDB" id="A0A3M0JPB1"/>
<keyword evidence="2" id="KW-1185">Reference proteome</keyword>
<comment type="caution">
    <text evidence="1">The sequence shown here is derived from an EMBL/GenBank/DDBJ whole genome shotgun (WGS) entry which is preliminary data.</text>
</comment>
<dbReference type="STRING" id="333673.A0A3M0JPB1"/>
<evidence type="ECO:0000313" key="1">
    <source>
        <dbReference type="EMBL" id="RMC02836.1"/>
    </source>
</evidence>
<protein>
    <submittedName>
        <fullName evidence="1">Uncharacterized protein</fullName>
    </submittedName>
</protein>
<accession>A0A3M0JPB1</accession>
<dbReference type="EMBL" id="QRBI01000131">
    <property type="protein sequence ID" value="RMC02836.1"/>
    <property type="molecule type" value="Genomic_DNA"/>
</dbReference>
<name>A0A3M0JPB1_HIRRU</name>
<gene>
    <name evidence="1" type="ORF">DUI87_20027</name>
</gene>